<dbReference type="AlphaFoldDB" id="A0A6L2R713"/>
<keyword evidence="3" id="KW-0408">Iron</keyword>
<accession>A0A6L2R713</accession>
<evidence type="ECO:0000256" key="1">
    <source>
        <dbReference type="ARBA" id="ARBA00022723"/>
    </source>
</evidence>
<dbReference type="InterPro" id="IPR050884">
    <property type="entry name" value="CNP_phosphodiesterase-III"/>
</dbReference>
<reference evidence="6 7" key="1">
    <citation type="journal article" date="2020" name="ISME J.">
        <title>Parallel Reductive Genome Evolution in Desulfovibrio Ectosymbionts Independently Acquired by Trichonympha Protists in the Termite Gut.</title>
        <authorList>
            <person name="Takeuchi M."/>
            <person name="Kuwahara H."/>
            <person name="Murakami T."/>
            <person name="Takahashi K."/>
            <person name="Kajitani R."/>
            <person name="Toyoda A."/>
            <person name="Itoh T."/>
            <person name="Ohkuma M."/>
            <person name="Hongoh Y."/>
        </authorList>
    </citation>
    <scope>NUCLEOTIDE SEQUENCE [LARGE SCALE GENOMIC DNA]</scope>
    <source>
        <strain evidence="6">ZnDsv-02</strain>
    </source>
</reference>
<dbReference type="PANTHER" id="PTHR42988">
    <property type="entry name" value="PHOSPHOHYDROLASE"/>
    <property type="match status" value="1"/>
</dbReference>
<feature type="domain" description="Calcineurin-like phosphoesterase" evidence="5">
    <location>
        <begin position="25"/>
        <end position="235"/>
    </location>
</feature>
<dbReference type="EMBL" id="BLLL01000013">
    <property type="protein sequence ID" value="GFH63351.1"/>
    <property type="molecule type" value="Genomic_DNA"/>
</dbReference>
<dbReference type="InterPro" id="IPR011990">
    <property type="entry name" value="TPR-like_helical_dom_sf"/>
</dbReference>
<evidence type="ECO:0000313" key="6">
    <source>
        <dbReference type="EMBL" id="GFH63351.1"/>
    </source>
</evidence>
<evidence type="ECO:0000256" key="4">
    <source>
        <dbReference type="ARBA" id="ARBA00025742"/>
    </source>
</evidence>
<dbReference type="GO" id="GO:0046872">
    <property type="term" value="F:metal ion binding"/>
    <property type="evidence" value="ECO:0007669"/>
    <property type="project" value="UniProtKB-KW"/>
</dbReference>
<evidence type="ECO:0000256" key="3">
    <source>
        <dbReference type="ARBA" id="ARBA00023004"/>
    </source>
</evidence>
<sequence>MRQCDEWSQNVVLRAMVDSVRQQCRQGLVLDFMLATGDLAFSGKKEEYEFVERFFDKLISASGVPKERIFCVPGNHDVDRNRQKLCFHGARSTLTSPTAVDPILAADSDDLTTLSQRQEEYQNFQNLFFSGQERIATPDRLAYTSSLMIEDIVIAIVGLNSAWLADGGNGDHGNLLIGERQIINALDAVDNMNAHIVIGMAHHPLHILRDFDRLAVTKRINDCCHFYHYGHLHQPEAHGSGFDASACLFVAVGASFETRQSHNAYSLVKLDLLAGTRTITTVQYNPGRSEFVFGNEESFPIRLTPASSCTVDELADAIVEFDKTLAPHSYYLAALLLEQKAEVPIPKQCGHIFGAIAALQSTSNAEYRYKVEAFLYFRNVLTILYGQSTLKSLLNQYGKAIKDYGTDLLVRCKSDTALSDRLAQQDMDIRTLSSTRPTISFTADLLFDLVQSQEWDILAAQARRHLESQDTATQIYARRMLAFALAHSTEERDRDKAIREYETLIHDGQAAPEDHSSLATLLLGLGRYNEAQTVVLDAIATIPLDSLKNLYDIGQVIVGQTGDRGFRKNLETAIAERMDHE</sequence>
<evidence type="ECO:0000256" key="2">
    <source>
        <dbReference type="ARBA" id="ARBA00022801"/>
    </source>
</evidence>
<gene>
    <name evidence="6" type="ORF">ZNDK_1122</name>
</gene>
<organism evidence="6 7">
    <name type="scientific">Candidatus Desulfovibrio kirbyi</name>
    <dbReference type="NCBI Taxonomy" id="2696086"/>
    <lineage>
        <taxon>Bacteria</taxon>
        <taxon>Pseudomonadati</taxon>
        <taxon>Thermodesulfobacteriota</taxon>
        <taxon>Desulfovibrionia</taxon>
        <taxon>Desulfovibrionales</taxon>
        <taxon>Desulfovibrionaceae</taxon>
        <taxon>Desulfovibrio</taxon>
    </lineage>
</organism>
<dbReference type="CDD" id="cd00838">
    <property type="entry name" value="MPP_superfamily"/>
    <property type="match status" value="1"/>
</dbReference>
<dbReference type="InterPro" id="IPR004843">
    <property type="entry name" value="Calcineurin-like_PHP"/>
</dbReference>
<dbReference type="PANTHER" id="PTHR42988:SF2">
    <property type="entry name" value="CYCLIC NUCLEOTIDE PHOSPHODIESTERASE CBUA0032-RELATED"/>
    <property type="match status" value="1"/>
</dbReference>
<keyword evidence="2" id="KW-0378">Hydrolase</keyword>
<name>A0A6L2R713_9BACT</name>
<evidence type="ECO:0000313" key="7">
    <source>
        <dbReference type="Proteomes" id="UP000505077"/>
    </source>
</evidence>
<comment type="similarity">
    <text evidence="4">Belongs to the cyclic nucleotide phosphodiesterase class-III family.</text>
</comment>
<dbReference type="InterPro" id="IPR029052">
    <property type="entry name" value="Metallo-depent_PP-like"/>
</dbReference>
<dbReference type="Proteomes" id="UP000505077">
    <property type="component" value="Unassembled WGS sequence"/>
</dbReference>
<dbReference type="GO" id="GO:0016787">
    <property type="term" value="F:hydrolase activity"/>
    <property type="evidence" value="ECO:0007669"/>
    <property type="project" value="UniProtKB-KW"/>
</dbReference>
<comment type="caution">
    <text evidence="6">The sequence shown here is derived from an EMBL/GenBank/DDBJ whole genome shotgun (WGS) entry which is preliminary data.</text>
</comment>
<dbReference type="SUPFAM" id="SSF48452">
    <property type="entry name" value="TPR-like"/>
    <property type="match status" value="1"/>
</dbReference>
<proteinExistence type="inferred from homology"/>
<dbReference type="Pfam" id="PF00149">
    <property type="entry name" value="Metallophos"/>
    <property type="match status" value="1"/>
</dbReference>
<dbReference type="SUPFAM" id="SSF56300">
    <property type="entry name" value="Metallo-dependent phosphatases"/>
    <property type="match status" value="1"/>
</dbReference>
<evidence type="ECO:0000259" key="5">
    <source>
        <dbReference type="Pfam" id="PF00149"/>
    </source>
</evidence>
<protein>
    <recommendedName>
        <fullName evidence="5">Calcineurin-like phosphoesterase domain-containing protein</fullName>
    </recommendedName>
</protein>
<keyword evidence="1" id="KW-0479">Metal-binding</keyword>
<dbReference type="Gene3D" id="3.60.21.10">
    <property type="match status" value="1"/>
</dbReference>